<sequence length="169" mass="18224">MTSVDTETYVSGLNAKGSVVVHLQSTQVIYRDCEVTVLGSLLVREGVNDMIGSANMHNLTEMFVGQAATSFNLGDKGVGVENSYRREAGSDLTETKSAGGGDSGDDDDDDKDGQRLSMMWMYDVSIEYDPGPGLEFPIEKCISQLFGYYSSRLSNACSSAVLKAKRCSC</sequence>
<name>A0A8H5HTS7_9AGAR</name>
<proteinExistence type="predicted"/>
<feature type="region of interest" description="Disordered" evidence="1">
    <location>
        <begin position="86"/>
        <end position="112"/>
    </location>
</feature>
<evidence type="ECO:0000313" key="2">
    <source>
        <dbReference type="EMBL" id="KAF5389115.1"/>
    </source>
</evidence>
<comment type="caution">
    <text evidence="2">The sequence shown here is derived from an EMBL/GenBank/DDBJ whole genome shotgun (WGS) entry which is preliminary data.</text>
</comment>
<keyword evidence="3" id="KW-1185">Reference proteome</keyword>
<dbReference type="EMBL" id="JAACJN010000024">
    <property type="protein sequence ID" value="KAF5389115.1"/>
    <property type="molecule type" value="Genomic_DNA"/>
</dbReference>
<reference evidence="2 3" key="1">
    <citation type="journal article" date="2020" name="ISME J.">
        <title>Uncovering the hidden diversity of litter-decomposition mechanisms in mushroom-forming fungi.</title>
        <authorList>
            <person name="Floudas D."/>
            <person name="Bentzer J."/>
            <person name="Ahren D."/>
            <person name="Johansson T."/>
            <person name="Persson P."/>
            <person name="Tunlid A."/>
        </authorList>
    </citation>
    <scope>NUCLEOTIDE SEQUENCE [LARGE SCALE GENOMIC DNA]</scope>
    <source>
        <strain evidence="2 3">CBS 406.79</strain>
    </source>
</reference>
<gene>
    <name evidence="2" type="ORF">D9757_005006</name>
</gene>
<dbReference type="Proteomes" id="UP000518752">
    <property type="component" value="Unassembled WGS sequence"/>
</dbReference>
<evidence type="ECO:0000256" key="1">
    <source>
        <dbReference type="SAM" id="MobiDB-lite"/>
    </source>
</evidence>
<accession>A0A8H5HTS7</accession>
<evidence type="ECO:0000313" key="3">
    <source>
        <dbReference type="Proteomes" id="UP000518752"/>
    </source>
</evidence>
<dbReference type="AlphaFoldDB" id="A0A8H5HTS7"/>
<protein>
    <submittedName>
        <fullName evidence="2">Uncharacterized protein</fullName>
    </submittedName>
</protein>
<organism evidence="2 3">
    <name type="scientific">Collybiopsis confluens</name>
    <dbReference type="NCBI Taxonomy" id="2823264"/>
    <lineage>
        <taxon>Eukaryota</taxon>
        <taxon>Fungi</taxon>
        <taxon>Dikarya</taxon>
        <taxon>Basidiomycota</taxon>
        <taxon>Agaricomycotina</taxon>
        <taxon>Agaricomycetes</taxon>
        <taxon>Agaricomycetidae</taxon>
        <taxon>Agaricales</taxon>
        <taxon>Marasmiineae</taxon>
        <taxon>Omphalotaceae</taxon>
        <taxon>Collybiopsis</taxon>
    </lineage>
</organism>